<sequence>MSTEDESGPEFRMVPEESQQHFRLLELPADLLNVLTSVDAPTLKLKSQEGPSGNVLESQIVLCTPDKTYALRQVSTSNSVYVVRPGTSSNSSPDQPTLDAIAQPQSTLELQPAKGASAASYIKAALPTYTPTGHTGSTTKVSKQQLFANIPLSDGECEQVWTDLACFEPEGESYAIVPSDSVKLQAWEAMFATATAMGVDMTHSLHETSQREITTSETEWPEELSRALLRSMTAMPPSLPNEIQLDGDKSAQMLGRALLKDLTGSGQQPVSIMSFETKWADLLPERWRGKADIKLLEGTYKEQHGGETLTFIESEVSKEVAAASSAAAPAEAKSTLGAKRKWHEKFRASMKIA</sequence>
<organism evidence="1 2">
    <name type="scientific">Vermiconidia calcicola</name>
    <dbReference type="NCBI Taxonomy" id="1690605"/>
    <lineage>
        <taxon>Eukaryota</taxon>
        <taxon>Fungi</taxon>
        <taxon>Dikarya</taxon>
        <taxon>Ascomycota</taxon>
        <taxon>Pezizomycotina</taxon>
        <taxon>Dothideomycetes</taxon>
        <taxon>Dothideomycetidae</taxon>
        <taxon>Mycosphaerellales</taxon>
        <taxon>Extremaceae</taxon>
        <taxon>Vermiconidia</taxon>
    </lineage>
</organism>
<accession>A0ACC3NGC8</accession>
<reference evidence="1" key="1">
    <citation type="submission" date="2023-07" db="EMBL/GenBank/DDBJ databases">
        <title>Black Yeasts Isolated from many extreme environments.</title>
        <authorList>
            <person name="Coleine C."/>
            <person name="Stajich J.E."/>
            <person name="Selbmann L."/>
        </authorList>
    </citation>
    <scope>NUCLEOTIDE SEQUENCE</scope>
    <source>
        <strain evidence="1">CCFEE 5714</strain>
    </source>
</reference>
<protein>
    <submittedName>
        <fullName evidence="1">Uncharacterized protein</fullName>
    </submittedName>
</protein>
<gene>
    <name evidence="1" type="ORF">LTR37_006665</name>
</gene>
<comment type="caution">
    <text evidence="1">The sequence shown here is derived from an EMBL/GenBank/DDBJ whole genome shotgun (WGS) entry which is preliminary data.</text>
</comment>
<proteinExistence type="predicted"/>
<evidence type="ECO:0000313" key="2">
    <source>
        <dbReference type="Proteomes" id="UP001281147"/>
    </source>
</evidence>
<dbReference type="Proteomes" id="UP001281147">
    <property type="component" value="Unassembled WGS sequence"/>
</dbReference>
<evidence type="ECO:0000313" key="1">
    <source>
        <dbReference type="EMBL" id="KAK3716220.1"/>
    </source>
</evidence>
<keyword evidence="2" id="KW-1185">Reference proteome</keyword>
<name>A0ACC3NGC8_9PEZI</name>
<dbReference type="EMBL" id="JAUTXU010000044">
    <property type="protein sequence ID" value="KAK3716220.1"/>
    <property type="molecule type" value="Genomic_DNA"/>
</dbReference>